<feature type="transmembrane region" description="Helical" evidence="9">
    <location>
        <begin position="269"/>
        <end position="291"/>
    </location>
</feature>
<dbReference type="InterPro" id="IPR050835">
    <property type="entry name" value="ABC_transporter_sub-D"/>
</dbReference>
<comment type="similarity">
    <text evidence="2">Belongs to the ABC transporter superfamily.</text>
</comment>
<feature type="transmembrane region" description="Helical" evidence="9">
    <location>
        <begin position="50"/>
        <end position="70"/>
    </location>
</feature>
<evidence type="ECO:0000256" key="6">
    <source>
        <dbReference type="ARBA" id="ARBA00022840"/>
    </source>
</evidence>
<keyword evidence="5" id="KW-0547">Nucleotide-binding</keyword>
<dbReference type="Gene3D" id="3.40.50.300">
    <property type="entry name" value="P-loop containing nucleotide triphosphate hydrolases"/>
    <property type="match status" value="1"/>
</dbReference>
<dbReference type="SUPFAM" id="SSF52540">
    <property type="entry name" value="P-loop containing nucleoside triphosphate hydrolases"/>
    <property type="match status" value="1"/>
</dbReference>
<dbReference type="PANTHER" id="PTHR11384:SF59">
    <property type="entry name" value="LYSOSOMAL COBALAMIN TRANSPORTER ABCD4"/>
    <property type="match status" value="1"/>
</dbReference>
<dbReference type="PROSITE" id="PS00211">
    <property type="entry name" value="ABC_TRANSPORTER_1"/>
    <property type="match status" value="1"/>
</dbReference>
<dbReference type="KEGG" id="bid:Bind_1740"/>
<evidence type="ECO:0000256" key="9">
    <source>
        <dbReference type="SAM" id="Phobius"/>
    </source>
</evidence>
<dbReference type="InterPro" id="IPR003439">
    <property type="entry name" value="ABC_transporter-like_ATP-bd"/>
</dbReference>
<dbReference type="Gene3D" id="1.20.1560.10">
    <property type="entry name" value="ABC transporter type 1, transmembrane domain"/>
    <property type="match status" value="1"/>
</dbReference>
<keyword evidence="4 9" id="KW-0812">Transmembrane</keyword>
<proteinExistence type="inferred from homology"/>
<keyword evidence="8 9" id="KW-0472">Membrane</keyword>
<reference evidence="13" key="1">
    <citation type="submission" date="2008-03" db="EMBL/GenBank/DDBJ databases">
        <title>Complete sequence of chromosome of Beijerinckia indica subsp. indica ATCC 9039.</title>
        <authorList>
            <consortium name="US DOE Joint Genome Institute"/>
            <person name="Copeland A."/>
            <person name="Lucas S."/>
            <person name="Lapidus A."/>
            <person name="Glavina del Rio T."/>
            <person name="Dalin E."/>
            <person name="Tice H."/>
            <person name="Bruce D."/>
            <person name="Goodwin L."/>
            <person name="Pitluck S."/>
            <person name="LaButti K."/>
            <person name="Schmutz J."/>
            <person name="Larimer F."/>
            <person name="Land M."/>
            <person name="Hauser L."/>
            <person name="Kyrpides N."/>
            <person name="Mikhailova N."/>
            <person name="Dunfield P.F."/>
            <person name="Dedysh S.N."/>
            <person name="Liesack W."/>
            <person name="Saw J.H."/>
            <person name="Alam M."/>
            <person name="Chen Y."/>
            <person name="Murrell J.C."/>
            <person name="Richardson P."/>
        </authorList>
    </citation>
    <scope>NUCLEOTIDE SEQUENCE [LARGE SCALE GENOMIC DNA]</scope>
    <source>
        <strain evidence="13">ATCC 9039 / DSM 1715 / NCIMB 8712</strain>
    </source>
</reference>
<keyword evidence="3" id="KW-0813">Transport</keyword>
<dbReference type="RefSeq" id="WP_012384727.1">
    <property type="nucleotide sequence ID" value="NC_010581.1"/>
</dbReference>
<dbReference type="PROSITE" id="PS50929">
    <property type="entry name" value="ABC_TM1F"/>
    <property type="match status" value="1"/>
</dbReference>
<evidence type="ECO:0000256" key="1">
    <source>
        <dbReference type="ARBA" id="ARBA00004651"/>
    </source>
</evidence>
<gene>
    <name evidence="12" type="ordered locus">Bind_1740</name>
</gene>
<dbReference type="EMBL" id="CP001016">
    <property type="protein sequence ID" value="ACB95370.1"/>
    <property type="molecule type" value="Genomic_DNA"/>
</dbReference>
<dbReference type="SMART" id="SM00382">
    <property type="entry name" value="AAA"/>
    <property type="match status" value="1"/>
</dbReference>
<dbReference type="GO" id="GO:0005886">
    <property type="term" value="C:plasma membrane"/>
    <property type="evidence" value="ECO:0007669"/>
    <property type="project" value="UniProtKB-SubCell"/>
</dbReference>
<feature type="domain" description="ABC transporter" evidence="10">
    <location>
        <begin position="499"/>
        <end position="712"/>
    </location>
</feature>
<name>B2ICU6_BEII9</name>
<dbReference type="InterPro" id="IPR027417">
    <property type="entry name" value="P-loop_NTPase"/>
</dbReference>
<protein>
    <submittedName>
        <fullName evidence="12">ABC transporter domain protein</fullName>
    </submittedName>
</protein>
<accession>B2ICU6</accession>
<evidence type="ECO:0000259" key="11">
    <source>
        <dbReference type="PROSITE" id="PS50929"/>
    </source>
</evidence>
<dbReference type="eggNOG" id="COG4178">
    <property type="taxonomic scope" value="Bacteria"/>
</dbReference>
<feature type="transmembrane region" description="Helical" evidence="9">
    <location>
        <begin position="311"/>
        <end position="331"/>
    </location>
</feature>
<dbReference type="PANTHER" id="PTHR11384">
    <property type="entry name" value="ATP-BINDING CASSETTE, SUB-FAMILY D MEMBER"/>
    <property type="match status" value="1"/>
</dbReference>
<evidence type="ECO:0000313" key="13">
    <source>
        <dbReference type="Proteomes" id="UP000001695"/>
    </source>
</evidence>
<reference evidence="12 13" key="2">
    <citation type="journal article" date="2010" name="J. Bacteriol.">
        <title>Complete genome sequence of Beijerinckia indica subsp. indica.</title>
        <authorList>
            <person name="Tamas I."/>
            <person name="Dedysh S.N."/>
            <person name="Liesack W."/>
            <person name="Stott M.B."/>
            <person name="Alam M."/>
            <person name="Murrell J.C."/>
            <person name="Dunfield P.F."/>
        </authorList>
    </citation>
    <scope>NUCLEOTIDE SEQUENCE [LARGE SCALE GENOMIC DNA]</scope>
    <source>
        <strain evidence="13">ATCC 9039 / DSM 1715 / NCIMB 8712</strain>
    </source>
</reference>
<sequence>MQLLALIVVLFAGVGAVAGFHTGDLLVWLLAATSALCAVTTWQSRQISSFLKIFAAIFAVETVIFGSLCLLDKVGLWPESLADYALPESLPLTVAMFAILVYAVSFIPVVRSMTKIADRYFETSDPTIARVWPFPAFGAMERRLAATMIVFLVLLNQAEVGIDIRLSFFSRDWFNAIQAKDEHTFWIQLFYVFIPWAFIYIAAVVTEYVIASTLVIRWRSWLNNFYVDRWLDNHTHYRMQLLGTTSDNPDQRISEDIYRFIDGGQASGYGIYTFTILLIAKLSSLVSYAIILWSLSANFTLPYYDIAVPGFLFWAALFYAGVGTFVTHLLGRSLTTLAFKQQRFEADYRFSLARLREYGEQIALLLGEEAEKATLKQRFSSVIGNYYQIVTTRKKLTAFTSSYGMVSQFIPYFLAAPFYFAGKITFGVMSQTASAFMSVNSALTFFINYYVSLAEFKSVLDRLTSFDAAIEKAQGLGTFRPRGSFPTEALPEAEIMTHLGLENLKLHLPDGSAIVENANLAFRPSEAALLTGPSGSGKSTLLRALSGIWPFGEGTIARPHHQHLMLLPQKPYMPIGTLRSAITYPADPLAFEEETVRETLRAVKLERLIDKLDVEDLWAQRLSGGEQQRLAIARALLAKPDWLFLDEATSAMDETLEATVYKTLVEKLPATTIVSIGHRSSLIHFHSRHIEMRGTQEGSFTLVEISAPKAAE</sequence>
<evidence type="ECO:0000256" key="8">
    <source>
        <dbReference type="ARBA" id="ARBA00023136"/>
    </source>
</evidence>
<evidence type="ECO:0000259" key="10">
    <source>
        <dbReference type="PROSITE" id="PS50893"/>
    </source>
</evidence>
<evidence type="ECO:0000256" key="2">
    <source>
        <dbReference type="ARBA" id="ARBA00005417"/>
    </source>
</evidence>
<evidence type="ECO:0000256" key="5">
    <source>
        <dbReference type="ARBA" id="ARBA00022741"/>
    </source>
</evidence>
<feature type="transmembrane region" description="Helical" evidence="9">
    <location>
        <begin position="403"/>
        <end position="421"/>
    </location>
</feature>
<dbReference type="Proteomes" id="UP000001695">
    <property type="component" value="Chromosome"/>
</dbReference>
<dbReference type="GO" id="GO:0140359">
    <property type="term" value="F:ABC-type transporter activity"/>
    <property type="evidence" value="ECO:0007669"/>
    <property type="project" value="InterPro"/>
</dbReference>
<dbReference type="InterPro" id="IPR017871">
    <property type="entry name" value="ABC_transporter-like_CS"/>
</dbReference>
<dbReference type="CDD" id="cd03223">
    <property type="entry name" value="ABCD_peroxisomal_ALDP"/>
    <property type="match status" value="1"/>
</dbReference>
<feature type="transmembrane region" description="Helical" evidence="9">
    <location>
        <begin position="433"/>
        <end position="451"/>
    </location>
</feature>
<dbReference type="InterPro" id="IPR003593">
    <property type="entry name" value="AAA+_ATPase"/>
</dbReference>
<feature type="transmembrane region" description="Helical" evidence="9">
    <location>
        <begin position="144"/>
        <end position="166"/>
    </location>
</feature>
<dbReference type="OrthoDB" id="9810134at2"/>
<evidence type="ECO:0000256" key="4">
    <source>
        <dbReference type="ARBA" id="ARBA00022692"/>
    </source>
</evidence>
<evidence type="ECO:0000256" key="3">
    <source>
        <dbReference type="ARBA" id="ARBA00022448"/>
    </source>
</evidence>
<comment type="subcellular location">
    <subcellularLocation>
        <location evidence="1">Cell membrane</location>
        <topology evidence="1">Multi-pass membrane protein</topology>
    </subcellularLocation>
</comment>
<feature type="transmembrane region" description="Helical" evidence="9">
    <location>
        <begin position="186"/>
        <end position="210"/>
    </location>
</feature>
<dbReference type="HOGENOM" id="CLU_007587_6_1_5"/>
<organism evidence="12 13">
    <name type="scientific">Beijerinckia indica subsp. indica (strain ATCC 9039 / DSM 1715 / NCIMB 8712)</name>
    <dbReference type="NCBI Taxonomy" id="395963"/>
    <lineage>
        <taxon>Bacteria</taxon>
        <taxon>Pseudomonadati</taxon>
        <taxon>Pseudomonadota</taxon>
        <taxon>Alphaproteobacteria</taxon>
        <taxon>Hyphomicrobiales</taxon>
        <taxon>Beijerinckiaceae</taxon>
        <taxon>Beijerinckia</taxon>
    </lineage>
</organism>
<dbReference type="STRING" id="395963.Bind_1740"/>
<dbReference type="GO" id="GO:0005524">
    <property type="term" value="F:ATP binding"/>
    <property type="evidence" value="ECO:0007669"/>
    <property type="project" value="UniProtKB-KW"/>
</dbReference>
<dbReference type="GO" id="GO:0016887">
    <property type="term" value="F:ATP hydrolysis activity"/>
    <property type="evidence" value="ECO:0007669"/>
    <property type="project" value="InterPro"/>
</dbReference>
<keyword evidence="13" id="KW-1185">Reference proteome</keyword>
<dbReference type="InterPro" id="IPR036640">
    <property type="entry name" value="ABC1_TM_sf"/>
</dbReference>
<dbReference type="SUPFAM" id="SSF90123">
    <property type="entry name" value="ABC transporter transmembrane region"/>
    <property type="match status" value="1"/>
</dbReference>
<dbReference type="InterPro" id="IPR011527">
    <property type="entry name" value="ABC1_TM_dom"/>
</dbReference>
<keyword evidence="7 9" id="KW-1133">Transmembrane helix</keyword>
<dbReference type="Pfam" id="PF00005">
    <property type="entry name" value="ABC_tran"/>
    <property type="match status" value="1"/>
</dbReference>
<feature type="transmembrane region" description="Helical" evidence="9">
    <location>
        <begin position="90"/>
        <end position="110"/>
    </location>
</feature>
<evidence type="ECO:0000313" key="12">
    <source>
        <dbReference type="EMBL" id="ACB95370.1"/>
    </source>
</evidence>
<evidence type="ECO:0000256" key="7">
    <source>
        <dbReference type="ARBA" id="ARBA00022989"/>
    </source>
</evidence>
<keyword evidence="6" id="KW-0067">ATP-binding</keyword>
<feature type="transmembrane region" description="Helical" evidence="9">
    <location>
        <begin position="26"/>
        <end position="43"/>
    </location>
</feature>
<dbReference type="PROSITE" id="PS50893">
    <property type="entry name" value="ABC_TRANSPORTER_2"/>
    <property type="match status" value="1"/>
</dbReference>
<dbReference type="AlphaFoldDB" id="B2ICU6"/>
<dbReference type="Pfam" id="PF06472">
    <property type="entry name" value="ABC_membrane_2"/>
    <property type="match status" value="1"/>
</dbReference>
<feature type="domain" description="ABC transmembrane type-1" evidence="11">
    <location>
        <begin position="158"/>
        <end position="455"/>
    </location>
</feature>